<dbReference type="InterPro" id="IPR036866">
    <property type="entry name" value="RibonucZ/Hydroxyglut_hydro"/>
</dbReference>
<dbReference type="eggNOG" id="COG1235">
    <property type="taxonomic scope" value="Bacteria"/>
</dbReference>
<dbReference type="GO" id="GO:0016787">
    <property type="term" value="F:hydrolase activity"/>
    <property type="evidence" value="ECO:0007669"/>
    <property type="project" value="UniProtKB-KW"/>
</dbReference>
<dbReference type="InterPro" id="IPR052533">
    <property type="entry name" value="WalJ/YycJ-like"/>
</dbReference>
<feature type="domain" description="Metallo-beta-lactamase" evidence="1">
    <location>
        <begin position="23"/>
        <end position="201"/>
    </location>
</feature>
<dbReference type="PANTHER" id="PTHR47619:SF1">
    <property type="entry name" value="EXODEOXYRIBONUCLEASE WALJ"/>
    <property type="match status" value="1"/>
</dbReference>
<reference evidence="2 3" key="1">
    <citation type="journal article" date="2014" name="Syst. Appl. Microbiol.">
        <title>Evidence for the existence of two new members of the family Chlamydiaceae and proposal of Chlamydia avium sp. nov. and Chlamydia gallinacea sp. nov.</title>
        <authorList>
            <person name="Sachse K."/>
            <person name="Laroucau K."/>
            <person name="Riege K."/>
            <person name="Wehner S."/>
            <person name="Dilcher M."/>
            <person name="Creasy H.H."/>
            <person name="Weidmann M."/>
            <person name="Myers G."/>
            <person name="Vorimore F."/>
            <person name="Vicari N."/>
            <person name="Magnino S."/>
            <person name="Liebler-Tenorio E."/>
            <person name="Ruettger A."/>
            <person name="Bavoil P.M."/>
            <person name="Hufert F.T."/>
            <person name="Rossello-Mora R."/>
            <person name="Marz M."/>
        </authorList>
    </citation>
    <scope>NUCLEOTIDE SEQUENCE [LARGE SCALE GENOMIC DNA]</scope>
    <source>
        <strain evidence="2 3">10DC88</strain>
    </source>
</reference>
<protein>
    <submittedName>
        <fullName evidence="2">Metallo-hydrolase YycJ</fullName>
        <ecNumber evidence="2">3.-.-.-</ecNumber>
    </submittedName>
</protein>
<keyword evidence="2" id="KW-0378">Hydrolase</keyword>
<dbReference type="PATRIC" id="fig|1229831.3.peg.664"/>
<accession>W8JRP5</accession>
<dbReference type="AlphaFoldDB" id="W8JRP5"/>
<dbReference type="EMBL" id="CP006571">
    <property type="protein sequence ID" value="AHK63518.1"/>
    <property type="molecule type" value="Genomic_DNA"/>
</dbReference>
<sequence length="274" mass="30998">MNTNASTRRIAMEGFFSLASSSRGNCAYLGTESCKILIDLGISKQTVTRNLLSMNIHPEDIQAIFVSHEHSDHISGIKSFVRTYNTPIICNLETARSLCQVLDIHPTFKIFSTGSKFSFYDLHIQTFNVPHDAKDPVGFIFHYHQEKLGFCTDLGWITSWIIHELYDCDYLFIESNHDPELVRQSSRPDIYKKRVLSKLGHISNQECGTLLQKILTNRIKKVYLAHLSSESNSPELALSTVCSSIESMTPIVPVVAEKHEVSDPLYFNRSLANV</sequence>
<dbReference type="STRING" id="1229831.M832_06650"/>
<dbReference type="EC" id="3.-.-.-" evidence="2"/>
<name>W8JRP5_9CHLA</name>
<dbReference type="HOGENOM" id="CLU_073253_0_0_0"/>
<proteinExistence type="predicted"/>
<dbReference type="Proteomes" id="UP000019433">
    <property type="component" value="Chromosome"/>
</dbReference>
<dbReference type="KEGG" id="cav:M832_06650"/>
<dbReference type="Pfam" id="PF12706">
    <property type="entry name" value="Lactamase_B_2"/>
    <property type="match status" value="1"/>
</dbReference>
<evidence type="ECO:0000259" key="1">
    <source>
        <dbReference type="SMART" id="SM00849"/>
    </source>
</evidence>
<dbReference type="SMART" id="SM00849">
    <property type="entry name" value="Lactamase_B"/>
    <property type="match status" value="1"/>
</dbReference>
<dbReference type="SUPFAM" id="SSF56281">
    <property type="entry name" value="Metallo-hydrolase/oxidoreductase"/>
    <property type="match status" value="1"/>
</dbReference>
<organism evidence="2 3">
    <name type="scientific">Chlamydia avium 10DC88</name>
    <dbReference type="NCBI Taxonomy" id="1229831"/>
    <lineage>
        <taxon>Bacteria</taxon>
        <taxon>Pseudomonadati</taxon>
        <taxon>Chlamydiota</taxon>
        <taxon>Chlamydiia</taxon>
        <taxon>Chlamydiales</taxon>
        <taxon>Chlamydiaceae</taxon>
        <taxon>Chlamydia/Chlamydophila group</taxon>
        <taxon>Chlamydia</taxon>
    </lineage>
</organism>
<dbReference type="InterPro" id="IPR001279">
    <property type="entry name" value="Metallo-B-lactamas"/>
</dbReference>
<evidence type="ECO:0000313" key="3">
    <source>
        <dbReference type="Proteomes" id="UP000019433"/>
    </source>
</evidence>
<dbReference type="PANTHER" id="PTHR47619">
    <property type="entry name" value="METALLO-HYDROLASE YYCJ-RELATED"/>
    <property type="match status" value="1"/>
</dbReference>
<evidence type="ECO:0000313" key="2">
    <source>
        <dbReference type="EMBL" id="AHK63518.1"/>
    </source>
</evidence>
<gene>
    <name evidence="2" type="primary">yycJ</name>
    <name evidence="2" type="ORF">M832_06650</name>
</gene>
<dbReference type="Gene3D" id="3.60.15.10">
    <property type="entry name" value="Ribonuclease Z/Hydroxyacylglutathione hydrolase-like"/>
    <property type="match status" value="1"/>
</dbReference>